<evidence type="ECO:0000313" key="4">
    <source>
        <dbReference type="Proteomes" id="UP000184420"/>
    </source>
</evidence>
<feature type="compositionally biased region" description="Gly residues" evidence="1">
    <location>
        <begin position="106"/>
        <end position="133"/>
    </location>
</feature>
<keyword evidence="4" id="KW-1185">Reference proteome</keyword>
<dbReference type="AlphaFoldDB" id="A0A1M7EGI2"/>
<evidence type="ECO:0000313" key="3">
    <source>
        <dbReference type="EMBL" id="SHL90740.1"/>
    </source>
</evidence>
<feature type="signal peptide" evidence="2">
    <location>
        <begin position="1"/>
        <end position="22"/>
    </location>
</feature>
<feature type="chain" id="PRO_5012341977" evidence="2">
    <location>
        <begin position="23"/>
        <end position="277"/>
    </location>
</feature>
<dbReference type="Proteomes" id="UP000184420">
    <property type="component" value="Unassembled WGS sequence"/>
</dbReference>
<keyword evidence="2" id="KW-0732">Signal</keyword>
<evidence type="ECO:0000256" key="2">
    <source>
        <dbReference type="SAM" id="SignalP"/>
    </source>
</evidence>
<gene>
    <name evidence="3" type="ORF">SAMN05444266_105431</name>
</gene>
<proteinExistence type="predicted"/>
<dbReference type="EMBL" id="FRBL01000005">
    <property type="protein sequence ID" value="SHL90740.1"/>
    <property type="molecule type" value="Genomic_DNA"/>
</dbReference>
<organism evidence="3 4">
    <name type="scientific">Chitinophaga jiangningensis</name>
    <dbReference type="NCBI Taxonomy" id="1419482"/>
    <lineage>
        <taxon>Bacteria</taxon>
        <taxon>Pseudomonadati</taxon>
        <taxon>Bacteroidota</taxon>
        <taxon>Chitinophagia</taxon>
        <taxon>Chitinophagales</taxon>
        <taxon>Chitinophagaceae</taxon>
        <taxon>Chitinophaga</taxon>
    </lineage>
</organism>
<protein>
    <submittedName>
        <fullName evidence="3">GLPGLI family protein</fullName>
    </submittedName>
</protein>
<feature type="compositionally biased region" description="Basic and acidic residues" evidence="1">
    <location>
        <begin position="90"/>
        <end position="104"/>
    </location>
</feature>
<dbReference type="Pfam" id="PF22252">
    <property type="entry name" value="PNGase_F-II_N"/>
    <property type="match status" value="1"/>
</dbReference>
<reference evidence="3 4" key="1">
    <citation type="submission" date="2016-11" db="EMBL/GenBank/DDBJ databases">
        <authorList>
            <person name="Jaros S."/>
            <person name="Januszkiewicz K."/>
            <person name="Wedrychowicz H."/>
        </authorList>
    </citation>
    <scope>NUCLEOTIDE SEQUENCE [LARGE SCALE GENOMIC DNA]</scope>
    <source>
        <strain evidence="3 4">DSM 27406</strain>
    </source>
</reference>
<feature type="region of interest" description="Disordered" evidence="1">
    <location>
        <begin position="70"/>
        <end position="133"/>
    </location>
</feature>
<dbReference type="InterPro" id="IPR005901">
    <property type="entry name" value="GLPGLI"/>
</dbReference>
<name>A0A1M7EGI2_9BACT</name>
<dbReference type="RefSeq" id="WP_073082504.1">
    <property type="nucleotide sequence ID" value="NZ_FRBL01000005.1"/>
</dbReference>
<dbReference type="STRING" id="1419482.SAMN05444266_105431"/>
<dbReference type="OrthoDB" id="1440774at2"/>
<sequence>MNLMSRLIMAAALLPVSSALFAQQSGVIDYEVTQRIDASRMARFQGGGNGEGGEVPDVITLQQHFTFNNGIGKLTTDRPDFGGQGFGGRRNQEGDSTRQRRQRPDGPGGEGRPGGGPGGFGGFGPQRGFGGGQLVDLQNKKYETLFSTSGDEKKTYLSEEDYVIAPNAERSDKTKKIAGYNCKKATVKLKDDTYTVWYTTDLPFSYSPINGLLPESNGVVLSAESSSRSFTAKKISFKPVTDTDLSVPADAQKVTPEQLREIRRAEMEKLRKRQQQN</sequence>
<evidence type="ECO:0000256" key="1">
    <source>
        <dbReference type="SAM" id="MobiDB-lite"/>
    </source>
</evidence>
<dbReference type="NCBIfam" id="TIGR01200">
    <property type="entry name" value="GLPGLI"/>
    <property type="match status" value="1"/>
</dbReference>
<accession>A0A1M7EGI2</accession>